<dbReference type="EMBL" id="MN739773">
    <property type="protein sequence ID" value="QHT25608.1"/>
    <property type="molecule type" value="Genomic_DNA"/>
</dbReference>
<accession>A0A6C0E9V4</accession>
<dbReference type="AlphaFoldDB" id="A0A6C0E9V4"/>
<name>A0A6C0E9V4_9ZZZZ</name>
<protein>
    <submittedName>
        <fullName evidence="1">Uncharacterized protein</fullName>
    </submittedName>
</protein>
<sequence>MGVFLVGLNILYSMRDCPQPQIIYRYIPKTLEEEENNPTYPSEIFKTMFSQPSPWIGGVNDLDTRRSDQINKYFISQA</sequence>
<evidence type="ECO:0000313" key="1">
    <source>
        <dbReference type="EMBL" id="QHT25608.1"/>
    </source>
</evidence>
<reference evidence="1" key="1">
    <citation type="journal article" date="2020" name="Nature">
        <title>Giant virus diversity and host interactions through global metagenomics.</title>
        <authorList>
            <person name="Schulz F."/>
            <person name="Roux S."/>
            <person name="Paez-Espino D."/>
            <person name="Jungbluth S."/>
            <person name="Walsh D.A."/>
            <person name="Denef V.J."/>
            <person name="McMahon K.D."/>
            <person name="Konstantinidis K.T."/>
            <person name="Eloe-Fadrosh E.A."/>
            <person name="Kyrpides N.C."/>
            <person name="Woyke T."/>
        </authorList>
    </citation>
    <scope>NUCLEOTIDE SEQUENCE</scope>
    <source>
        <strain evidence="1">GVMAG-M-3300023179-27</strain>
    </source>
</reference>
<proteinExistence type="predicted"/>
<organism evidence="1">
    <name type="scientific">viral metagenome</name>
    <dbReference type="NCBI Taxonomy" id="1070528"/>
    <lineage>
        <taxon>unclassified sequences</taxon>
        <taxon>metagenomes</taxon>
        <taxon>organismal metagenomes</taxon>
    </lineage>
</organism>